<sequence length="85" mass="10294">MCSHCNQSKRTVDHMATRCKKMLGHNYTRRHNEIESNSLNIVEIYKKSKEILTVEMRLDLYIVILNKTYECMLLEYRRRENLNTK</sequence>
<keyword evidence="2" id="KW-1185">Reference proteome</keyword>
<dbReference type="VEuPathDB" id="MicrosporidiaDB:NAPIS_ORF01693"/>
<evidence type="ECO:0000313" key="1">
    <source>
        <dbReference type="EMBL" id="EQB60737.1"/>
    </source>
</evidence>
<dbReference type="AlphaFoldDB" id="T0KZK5"/>
<evidence type="ECO:0000313" key="2">
    <source>
        <dbReference type="Proteomes" id="UP000053780"/>
    </source>
</evidence>
<name>T0KZK5_9MICR</name>
<organism evidence="1 2">
    <name type="scientific">Vairimorpha apis BRL 01</name>
    <dbReference type="NCBI Taxonomy" id="1037528"/>
    <lineage>
        <taxon>Eukaryota</taxon>
        <taxon>Fungi</taxon>
        <taxon>Fungi incertae sedis</taxon>
        <taxon>Microsporidia</taxon>
        <taxon>Nosematidae</taxon>
        <taxon>Vairimorpha</taxon>
    </lineage>
</organism>
<gene>
    <name evidence="1" type="ORF">NAPIS_ORF01693</name>
</gene>
<proteinExistence type="predicted"/>
<dbReference type="Proteomes" id="UP000053780">
    <property type="component" value="Unassembled WGS sequence"/>
</dbReference>
<dbReference type="OrthoDB" id="2194576at2759"/>
<reference evidence="1 2" key="1">
    <citation type="journal article" date="2013" name="BMC Genomics">
        <title>Genome sequencing and comparative genomics of honey bee microsporidia, Nosema apis reveal novel insights into host-parasite interactions.</title>
        <authorList>
            <person name="Chen Yp."/>
            <person name="Pettis J.S."/>
            <person name="Zhao Y."/>
            <person name="Liu X."/>
            <person name="Tallon L.J."/>
            <person name="Sadzewicz L.D."/>
            <person name="Li R."/>
            <person name="Zheng H."/>
            <person name="Huang S."/>
            <person name="Zhang X."/>
            <person name="Hamilton M.C."/>
            <person name="Pernal S.F."/>
            <person name="Melathopoulos A.P."/>
            <person name="Yan X."/>
            <person name="Evans J.D."/>
        </authorList>
    </citation>
    <scope>NUCLEOTIDE SEQUENCE [LARGE SCALE GENOMIC DNA]</scope>
    <source>
        <strain evidence="1 2">BRL 01</strain>
    </source>
</reference>
<accession>T0KZK5</accession>
<protein>
    <submittedName>
        <fullName evidence="1">Uncharacterized protein</fullName>
    </submittedName>
</protein>
<dbReference type="EMBL" id="KE647243">
    <property type="protein sequence ID" value="EQB60737.1"/>
    <property type="molecule type" value="Genomic_DNA"/>
</dbReference>
<dbReference type="HOGENOM" id="CLU_172710_0_0_1"/>